<dbReference type="GO" id="GO:0004722">
    <property type="term" value="F:protein serine/threonine phosphatase activity"/>
    <property type="evidence" value="ECO:0007669"/>
    <property type="project" value="InterPro"/>
</dbReference>
<dbReference type="Proteomes" id="UP000515125">
    <property type="component" value="Unplaced"/>
</dbReference>
<protein>
    <submittedName>
        <fullName evidence="3">Probable protein phosphatase 2C 34</fullName>
    </submittedName>
</protein>
<reference evidence="3" key="1">
    <citation type="submission" date="2025-08" db="UniProtKB">
        <authorList>
            <consortium name="RefSeq"/>
        </authorList>
    </citation>
    <scope>IDENTIFICATION</scope>
</reference>
<evidence type="ECO:0000313" key="2">
    <source>
        <dbReference type="Proteomes" id="UP000515125"/>
    </source>
</evidence>
<dbReference type="Pfam" id="PF00481">
    <property type="entry name" value="PP2C"/>
    <property type="match status" value="2"/>
</dbReference>
<dbReference type="CDD" id="cd00143">
    <property type="entry name" value="PP2Cc"/>
    <property type="match status" value="1"/>
</dbReference>
<dbReference type="AlphaFoldDB" id="A0A6P6RXY3"/>
<organism evidence="2 3">
    <name type="scientific">Cyclospora cayetanensis</name>
    <dbReference type="NCBI Taxonomy" id="88456"/>
    <lineage>
        <taxon>Eukaryota</taxon>
        <taxon>Sar</taxon>
        <taxon>Alveolata</taxon>
        <taxon>Apicomplexa</taxon>
        <taxon>Conoidasida</taxon>
        <taxon>Coccidia</taxon>
        <taxon>Eucoccidiorida</taxon>
        <taxon>Eimeriorina</taxon>
        <taxon>Eimeriidae</taxon>
        <taxon>Cyclospora</taxon>
    </lineage>
</organism>
<dbReference type="InterPro" id="IPR001932">
    <property type="entry name" value="PPM-type_phosphatase-like_dom"/>
</dbReference>
<accession>A0A6P6RXY3</accession>
<dbReference type="InterPro" id="IPR036457">
    <property type="entry name" value="PPM-type-like_dom_sf"/>
</dbReference>
<proteinExistence type="predicted"/>
<feature type="domain" description="PPM-type phosphatase" evidence="1">
    <location>
        <begin position="162"/>
        <end position="424"/>
    </location>
</feature>
<sequence length="426" mass="44921">MSVCGEGGRKAQETRCLRRKNPAADVNTCRFLASQTPVASAAAVAVTAVAATHAAVAGCCLCRLHTHIQIAKTLRSRSTSTGPAGSEEFYEQPGNEEHSALTADCAVHRGAASVRSCCSFAVLREASAAAVLIQQQAATAAAAELPRTLHQPMPPTNYGPFEISVETNIGGRKHQEDRFTVCPALLAGRNDVAFFGVFDGTVGDFASDSVKDLVVPHLVSSGGWQRAAAFLSESCGEAAAAAAAGLPEALAAAVRSMYTGADAELIELCRQRANDYASSTSVTAILAGGFLAIGHLGDSRIAIGVEREEGNVEGEFATVDHKPNMPLEQERIIGKDLKGYGLSCEPDVRVVRLSDRHKLMILATDGLWDVFSATQAVQIAWAAHQQGKPASRENPSDSLVQHALADQQERGHCADNITAMVVFFTP</sequence>
<dbReference type="Gene3D" id="3.60.40.10">
    <property type="entry name" value="PPM-type phosphatase domain"/>
    <property type="match status" value="1"/>
</dbReference>
<dbReference type="SMART" id="SM00332">
    <property type="entry name" value="PP2Cc"/>
    <property type="match status" value="1"/>
</dbReference>
<keyword evidence="2" id="KW-1185">Reference proteome</keyword>
<dbReference type="RefSeq" id="XP_026192364.1">
    <property type="nucleotide sequence ID" value="XM_026336579.1"/>
</dbReference>
<dbReference type="GeneID" id="34621223"/>
<dbReference type="SUPFAM" id="SSF81606">
    <property type="entry name" value="PP2C-like"/>
    <property type="match status" value="1"/>
</dbReference>
<evidence type="ECO:0000313" key="3">
    <source>
        <dbReference type="RefSeq" id="XP_026192364.1"/>
    </source>
</evidence>
<gene>
    <name evidence="3" type="primary">LOC34621223</name>
</gene>
<dbReference type="PANTHER" id="PTHR47992">
    <property type="entry name" value="PROTEIN PHOSPHATASE"/>
    <property type="match status" value="1"/>
</dbReference>
<evidence type="ECO:0000259" key="1">
    <source>
        <dbReference type="PROSITE" id="PS51746"/>
    </source>
</evidence>
<dbReference type="OrthoDB" id="10264738at2759"/>
<name>A0A6P6RXY3_9EIME</name>
<dbReference type="PROSITE" id="PS51746">
    <property type="entry name" value="PPM_2"/>
    <property type="match status" value="1"/>
</dbReference>
<dbReference type="InterPro" id="IPR015655">
    <property type="entry name" value="PP2C"/>
</dbReference>